<keyword evidence="16" id="KW-0564">Palmitate</keyword>
<dbReference type="OrthoDB" id="8430468at2759"/>
<keyword evidence="15 25" id="KW-0472">Membrane</keyword>
<evidence type="ECO:0000256" key="12">
    <source>
        <dbReference type="ARBA" id="ARBA00022989"/>
    </source>
</evidence>
<dbReference type="GO" id="GO:0006813">
    <property type="term" value="P:potassium ion transport"/>
    <property type="evidence" value="ECO:0007669"/>
    <property type="project" value="UniProtKB-KW"/>
</dbReference>
<name>A0A212DDT0_CEREH</name>
<keyword evidence="17" id="KW-0325">Glycoprotein</keyword>
<evidence type="ECO:0000256" key="10">
    <source>
        <dbReference type="ARBA" id="ARBA00022729"/>
    </source>
</evidence>
<evidence type="ECO:0000256" key="2">
    <source>
        <dbReference type="ARBA" id="ARBA00004345"/>
    </source>
</evidence>
<evidence type="ECO:0000256" key="18">
    <source>
        <dbReference type="ARBA" id="ARBA00023201"/>
    </source>
</evidence>
<evidence type="ECO:0000256" key="8">
    <source>
        <dbReference type="ARBA" id="ARBA00022607"/>
    </source>
</evidence>
<feature type="transmembrane region" description="Helical" evidence="25">
    <location>
        <begin position="160"/>
        <end position="178"/>
    </location>
</feature>
<dbReference type="GO" id="GO:0016324">
    <property type="term" value="C:apical plasma membrane"/>
    <property type="evidence" value="ECO:0007669"/>
    <property type="project" value="UniProtKB-SubCell"/>
</dbReference>
<evidence type="ECO:0000256" key="9">
    <source>
        <dbReference type="ARBA" id="ARBA00022692"/>
    </source>
</evidence>
<evidence type="ECO:0000256" key="26">
    <source>
        <dbReference type="SAM" id="MobiDB-lite"/>
    </source>
</evidence>
<keyword evidence="19" id="KW-0318">Glutathionylation</keyword>
<dbReference type="FunFam" id="1.20.5.780:FF:000003">
    <property type="entry name" value="FXYD domain-containing ion transport regulator"/>
    <property type="match status" value="1"/>
</dbReference>
<accession>A0A212DDT0</accession>
<evidence type="ECO:0000256" key="17">
    <source>
        <dbReference type="ARBA" id="ARBA00023180"/>
    </source>
</evidence>
<dbReference type="InterPro" id="IPR000272">
    <property type="entry name" value="Ion-transport_regulator_FXYD"/>
</dbReference>
<evidence type="ECO:0000256" key="1">
    <source>
        <dbReference type="ARBA" id="ARBA00004247"/>
    </source>
</evidence>
<dbReference type="CDD" id="cd20317">
    <property type="entry name" value="FXYD1"/>
    <property type="match status" value="1"/>
</dbReference>
<dbReference type="GO" id="GO:0005890">
    <property type="term" value="C:sodium:potassium-exchanging ATPase complex"/>
    <property type="evidence" value="ECO:0007669"/>
    <property type="project" value="UniProtKB-ARBA"/>
</dbReference>
<dbReference type="FunFam" id="1.20.5.780:FF:000002">
    <property type="entry name" value="FXYD domain-containing ion transport regulator"/>
    <property type="match status" value="1"/>
</dbReference>
<dbReference type="InterPro" id="IPR047297">
    <property type="entry name" value="FXYD_motif"/>
</dbReference>
<evidence type="ECO:0000313" key="27">
    <source>
        <dbReference type="EMBL" id="OWK16405.1"/>
    </source>
</evidence>
<dbReference type="GO" id="GO:0005901">
    <property type="term" value="C:caveola"/>
    <property type="evidence" value="ECO:0007669"/>
    <property type="project" value="UniProtKB-SubCell"/>
</dbReference>
<dbReference type="Gene3D" id="1.20.5.780">
    <property type="entry name" value="Single helix bin"/>
    <property type="match status" value="2"/>
</dbReference>
<dbReference type="PROSITE" id="PS01310">
    <property type="entry name" value="FXYD"/>
    <property type="match status" value="2"/>
</dbReference>
<evidence type="ECO:0000313" key="28">
    <source>
        <dbReference type="Proteomes" id="UP000242450"/>
    </source>
</evidence>
<evidence type="ECO:0000256" key="19">
    <source>
        <dbReference type="ARBA" id="ARBA00023206"/>
    </source>
</evidence>
<comment type="subcellular location">
    <subcellularLocation>
        <location evidence="1">Apical cell membrane</location>
        <topology evidence="1">Single-pass type I membrane protein</topology>
    </subcellularLocation>
    <subcellularLocation>
        <location evidence="21">Cell membrane</location>
        <location evidence="21">Sarcolemma</location>
        <location evidence="21">T-tubule</location>
    </subcellularLocation>
    <subcellularLocation>
        <location evidence="22">Cell membrane</location>
        <location evidence="22">Sarcolemma</location>
        <topology evidence="22">Single-pass type I membrane protein</topology>
    </subcellularLocation>
    <subcellularLocation>
        <location evidence="2">Membrane</location>
        <location evidence="2">Caveola</location>
    </subcellularLocation>
</comment>
<dbReference type="InterPro" id="IPR047281">
    <property type="entry name" value="PLM"/>
</dbReference>
<evidence type="ECO:0000256" key="13">
    <source>
        <dbReference type="ARBA" id="ARBA00023053"/>
    </source>
</evidence>
<dbReference type="PANTHER" id="PTHR14132">
    <property type="entry name" value="SODIUM/POTASSIUM-TRANSPORTING ATPASE SUBUNIT GAMMA"/>
    <property type="match status" value="1"/>
</dbReference>
<dbReference type="PANTHER" id="PTHR14132:SF1">
    <property type="entry name" value="FXYD DOMAIN-CONTAINING ION TRANSPORT REGULATOR 7"/>
    <property type="match status" value="1"/>
</dbReference>
<gene>
    <name evidence="27" type="ORF">Celaphus_00004525</name>
</gene>
<evidence type="ECO:0000256" key="7">
    <source>
        <dbReference type="ARBA" id="ARBA00022553"/>
    </source>
</evidence>
<reference evidence="27 28" key="1">
    <citation type="journal article" date="2018" name="Mol. Genet. Genomics">
        <title>The red deer Cervus elaphus genome CerEla1.0: sequencing, annotating, genes, and chromosomes.</title>
        <authorList>
            <person name="Bana N.A."/>
            <person name="Nyiri A."/>
            <person name="Nagy J."/>
            <person name="Frank K."/>
            <person name="Nagy T."/>
            <person name="Steger V."/>
            <person name="Schiller M."/>
            <person name="Lakatos P."/>
            <person name="Sugar L."/>
            <person name="Horn P."/>
            <person name="Barta E."/>
            <person name="Orosz L."/>
        </authorList>
    </citation>
    <scope>NUCLEOTIDE SEQUENCE [LARGE SCALE GENOMIC DNA]</scope>
    <source>
        <strain evidence="27">Hungarian</strain>
    </source>
</reference>
<keyword evidence="20" id="KW-0449">Lipoprotein</keyword>
<evidence type="ECO:0000256" key="3">
    <source>
        <dbReference type="ARBA" id="ARBA00005948"/>
    </source>
</evidence>
<feature type="signal peptide" evidence="25">
    <location>
        <begin position="1"/>
        <end position="20"/>
    </location>
</feature>
<keyword evidence="8" id="KW-0740">Sodium/potassium transport</keyword>
<proteinExistence type="inferred from homology"/>
<evidence type="ECO:0000256" key="21">
    <source>
        <dbReference type="ARBA" id="ARBA00024012"/>
    </source>
</evidence>
<keyword evidence="11" id="KW-0630">Potassium</keyword>
<keyword evidence="14 25" id="KW-0406">Ion transport</keyword>
<protein>
    <recommendedName>
        <fullName evidence="25">FXYD domain-containing ion transport regulator</fullName>
    </recommendedName>
</protein>
<feature type="region of interest" description="Disordered" evidence="26">
    <location>
        <begin position="190"/>
        <end position="213"/>
    </location>
</feature>
<evidence type="ECO:0000256" key="23">
    <source>
        <dbReference type="ARBA" id="ARBA00045339"/>
    </source>
</evidence>
<dbReference type="GO" id="GO:0006814">
    <property type="term" value="P:sodium ion transport"/>
    <property type="evidence" value="ECO:0007669"/>
    <property type="project" value="UniProtKB-KW"/>
</dbReference>
<keyword evidence="28" id="KW-1185">Reference proteome</keyword>
<dbReference type="GO" id="GO:0043269">
    <property type="term" value="P:regulation of monoatomic ion transport"/>
    <property type="evidence" value="ECO:0007669"/>
    <property type="project" value="InterPro"/>
</dbReference>
<sequence>MASLSYILVLCVGLLAMVNAEAPQEHDPFTYDYQSLRIGGLIIAGILFILGILIVLKRNLSALLSTAPPTGRRCRCKFNQQQRTGEPDEEEGTLRSSIRLGPASSCCSQRSFTASTSSHPLLRPGMATQVPTKVPQDPDPFYYVPQDPDPFYYDYDTVQTVGMTLATILFLLGILIILSKKVKCRKADSRSESPTCKSCKSELPSSAPGGGGV</sequence>
<dbReference type="GO" id="GO:0030315">
    <property type="term" value="C:T-tubule"/>
    <property type="evidence" value="ECO:0007669"/>
    <property type="project" value="UniProtKB-SubCell"/>
</dbReference>
<comment type="function">
    <text evidence="23">Associates with and regulates the activity of the sodium/potassium-transporting ATPase (NKA) which transports Na(+) out of the cell and K(+) into the cell. Inhibits NKA activity in its unphosphorylated state and stimulates activity when phosphorylated. Reduces glutathionylation of the NKA beta-1 subunit ATP1B1, thus reversing glutathionylation-mediated inhibition of ATP1B1. Contributes to female sexual development by maintaining the excitability of neurons which secrete gonadotropin-releasing hormone.</text>
</comment>
<evidence type="ECO:0000256" key="4">
    <source>
        <dbReference type="ARBA" id="ARBA00022448"/>
    </source>
</evidence>
<comment type="similarity">
    <text evidence="3 25">Belongs to the FXYD family.</text>
</comment>
<dbReference type="EMBL" id="MKHE01000004">
    <property type="protein sequence ID" value="OWK16405.1"/>
    <property type="molecule type" value="Genomic_DNA"/>
</dbReference>
<evidence type="ECO:0000256" key="25">
    <source>
        <dbReference type="RuleBase" id="RU364131"/>
    </source>
</evidence>
<keyword evidence="12 25" id="KW-1133">Transmembrane helix</keyword>
<evidence type="ECO:0000256" key="24">
    <source>
        <dbReference type="ARBA" id="ARBA00054666"/>
    </source>
</evidence>
<dbReference type="Pfam" id="PF02038">
    <property type="entry name" value="ATP1G1_PLM_MAT8"/>
    <property type="match status" value="2"/>
</dbReference>
<organism evidence="27 28">
    <name type="scientific">Cervus elaphus hippelaphus</name>
    <name type="common">European red deer</name>
    <dbReference type="NCBI Taxonomy" id="46360"/>
    <lineage>
        <taxon>Eukaryota</taxon>
        <taxon>Metazoa</taxon>
        <taxon>Chordata</taxon>
        <taxon>Craniata</taxon>
        <taxon>Vertebrata</taxon>
        <taxon>Euteleostomi</taxon>
        <taxon>Mammalia</taxon>
        <taxon>Eutheria</taxon>
        <taxon>Laurasiatheria</taxon>
        <taxon>Artiodactyla</taxon>
        <taxon>Ruminantia</taxon>
        <taxon>Pecora</taxon>
        <taxon>Cervidae</taxon>
        <taxon>Cervinae</taxon>
        <taxon>Cervus</taxon>
    </lineage>
</organism>
<comment type="caution">
    <text evidence="27">The sequence shown here is derived from an EMBL/GenBank/DDBJ whole genome shotgun (WGS) entry which is preliminary data.</text>
</comment>
<feature type="chain" id="PRO_5011827139" description="FXYD domain-containing ion transport regulator" evidence="25">
    <location>
        <begin position="21"/>
        <end position="213"/>
    </location>
</feature>
<evidence type="ECO:0000256" key="11">
    <source>
        <dbReference type="ARBA" id="ARBA00022958"/>
    </source>
</evidence>
<keyword evidence="6" id="KW-0633">Potassium transport</keyword>
<comment type="function">
    <text evidence="24">Associates with and regulates the activity of the sodium/potassium-transporting ATPase (NKA) which catalyzes the hydrolysis of ATP coupled with the exchange of Na(+) and K(+) ions across the plasma membrane. Reduces the apparent affinity for external K(+), an effect that depends on the presence of external Na(+) and voltage. Increases the apparent affinity for intracellular Na(+).</text>
</comment>
<feature type="transmembrane region" description="Helical" evidence="25">
    <location>
        <begin position="36"/>
        <end position="56"/>
    </location>
</feature>
<dbReference type="AlphaFoldDB" id="A0A212DDT0"/>
<evidence type="ECO:0000256" key="6">
    <source>
        <dbReference type="ARBA" id="ARBA00022538"/>
    </source>
</evidence>
<evidence type="ECO:0000256" key="5">
    <source>
        <dbReference type="ARBA" id="ARBA00022475"/>
    </source>
</evidence>
<evidence type="ECO:0000256" key="15">
    <source>
        <dbReference type="ARBA" id="ARBA00023136"/>
    </source>
</evidence>
<dbReference type="Proteomes" id="UP000242450">
    <property type="component" value="Chromosome 4"/>
</dbReference>
<keyword evidence="13" id="KW-0915">Sodium</keyword>
<comment type="caution">
    <text evidence="25">Lacks conserved residue(s) required for the propagation of feature annotation.</text>
</comment>
<keyword evidence="10 25" id="KW-0732">Signal</keyword>
<evidence type="ECO:0000256" key="22">
    <source>
        <dbReference type="ARBA" id="ARBA00034690"/>
    </source>
</evidence>
<keyword evidence="7" id="KW-0597">Phosphoprotein</keyword>
<dbReference type="SMR" id="A0A212DDT0"/>
<keyword evidence="5" id="KW-1003">Cell membrane</keyword>
<evidence type="ECO:0000256" key="14">
    <source>
        <dbReference type="ARBA" id="ARBA00023065"/>
    </source>
</evidence>
<keyword evidence="18" id="KW-0739">Sodium transport</keyword>
<keyword evidence="4 25" id="KW-0813">Transport</keyword>
<keyword evidence="9 25" id="KW-0812">Transmembrane</keyword>
<dbReference type="GO" id="GO:0017080">
    <property type="term" value="F:sodium channel regulator activity"/>
    <property type="evidence" value="ECO:0007669"/>
    <property type="project" value="TreeGrafter"/>
</dbReference>
<evidence type="ECO:0000256" key="16">
    <source>
        <dbReference type="ARBA" id="ARBA00023139"/>
    </source>
</evidence>
<evidence type="ECO:0000256" key="20">
    <source>
        <dbReference type="ARBA" id="ARBA00023288"/>
    </source>
</evidence>